<dbReference type="Proteomes" id="UP000789920">
    <property type="component" value="Unassembled WGS sequence"/>
</dbReference>
<feature type="non-terminal residue" evidence="1">
    <location>
        <position position="194"/>
    </location>
</feature>
<dbReference type="EMBL" id="CAJVQC010050113">
    <property type="protein sequence ID" value="CAG8788560.1"/>
    <property type="molecule type" value="Genomic_DNA"/>
</dbReference>
<accession>A0ACA9RDK4</accession>
<sequence>VTQLNETTASDSDPTRLSYIIKRFSLLNDLCEYFLITKTIIAGIPCYILIATSLISFWKCFQWFRLTIAKMHHQYGDKLSVCYHRALNAPSASGYQPLSTVPRRIQLSFITDKSPSRIIKTKQGCEIKLKRITESEKYIRKSVLSSYEAVRPTISSWLRPNRMVEIGNRNLVLVPSERYLTVTNGKVDCGLNKQ</sequence>
<evidence type="ECO:0000313" key="2">
    <source>
        <dbReference type="Proteomes" id="UP000789920"/>
    </source>
</evidence>
<organism evidence="1 2">
    <name type="scientific">Racocetra persica</name>
    <dbReference type="NCBI Taxonomy" id="160502"/>
    <lineage>
        <taxon>Eukaryota</taxon>
        <taxon>Fungi</taxon>
        <taxon>Fungi incertae sedis</taxon>
        <taxon>Mucoromycota</taxon>
        <taxon>Glomeromycotina</taxon>
        <taxon>Glomeromycetes</taxon>
        <taxon>Diversisporales</taxon>
        <taxon>Gigasporaceae</taxon>
        <taxon>Racocetra</taxon>
    </lineage>
</organism>
<proteinExistence type="predicted"/>
<evidence type="ECO:0000313" key="1">
    <source>
        <dbReference type="EMBL" id="CAG8788560.1"/>
    </source>
</evidence>
<feature type="non-terminal residue" evidence="1">
    <location>
        <position position="1"/>
    </location>
</feature>
<keyword evidence="2" id="KW-1185">Reference proteome</keyword>
<reference evidence="1" key="1">
    <citation type="submission" date="2021-06" db="EMBL/GenBank/DDBJ databases">
        <authorList>
            <person name="Kallberg Y."/>
            <person name="Tangrot J."/>
            <person name="Rosling A."/>
        </authorList>
    </citation>
    <scope>NUCLEOTIDE SEQUENCE</scope>
    <source>
        <strain evidence="1">MA461A</strain>
    </source>
</reference>
<gene>
    <name evidence="1" type="ORF">RPERSI_LOCUS18729</name>
</gene>
<name>A0ACA9RDK4_9GLOM</name>
<comment type="caution">
    <text evidence="1">The sequence shown here is derived from an EMBL/GenBank/DDBJ whole genome shotgun (WGS) entry which is preliminary data.</text>
</comment>
<protein>
    <submittedName>
        <fullName evidence="1">10675_t:CDS:1</fullName>
    </submittedName>
</protein>